<gene>
    <name evidence="3" type="ORF">FHU33_4479</name>
</gene>
<protein>
    <submittedName>
        <fullName evidence="3">Helix-turn-helix protein</fullName>
    </submittedName>
</protein>
<evidence type="ECO:0000313" key="3">
    <source>
        <dbReference type="EMBL" id="TQN37812.1"/>
    </source>
</evidence>
<accession>A0A543P142</accession>
<feature type="compositionally biased region" description="Basic and acidic residues" evidence="1">
    <location>
        <begin position="166"/>
        <end position="185"/>
    </location>
</feature>
<dbReference type="OrthoDB" id="3383514at2"/>
<reference evidence="3 4" key="1">
    <citation type="submission" date="2019-06" db="EMBL/GenBank/DDBJ databases">
        <title>Sequencing the genomes of 1000 actinobacteria strains.</title>
        <authorList>
            <person name="Klenk H.-P."/>
        </authorList>
    </citation>
    <scope>NUCLEOTIDE SEQUENCE [LARGE SCALE GENOMIC DNA]</scope>
    <source>
        <strain evidence="3 4">DSM 46837</strain>
    </source>
</reference>
<evidence type="ECO:0000256" key="1">
    <source>
        <dbReference type="SAM" id="MobiDB-lite"/>
    </source>
</evidence>
<feature type="domain" description="HTH cro/C1-type" evidence="2">
    <location>
        <begin position="31"/>
        <end position="85"/>
    </location>
</feature>
<dbReference type="EMBL" id="VFQE01000002">
    <property type="protein sequence ID" value="TQN37812.1"/>
    <property type="molecule type" value="Genomic_DNA"/>
</dbReference>
<dbReference type="CDD" id="cd00093">
    <property type="entry name" value="HTH_XRE"/>
    <property type="match status" value="1"/>
</dbReference>
<sequence>MSTDQSVDLYRPLAGRILMSVADVFDLCGVLRRIRRIADVSQRQLAAAAGLSVSAVAHAEAGTRDLPVTALARAAGLAGLRIALLDDHGDEVGGMHPGAVRDRGGRRFPAHLDTMLSEERSSRWDHRPRLDRPTYTFDRRRTREGPGRRTTGRADDHLLPQPGDAPEERAARRRAEQWRRRTEERERRYLAGEVAGRGDVFTCTCPPRCDELDDRSGPPVHAEDCPCSCDLA</sequence>
<dbReference type="SUPFAM" id="SSF47413">
    <property type="entry name" value="lambda repressor-like DNA-binding domains"/>
    <property type="match status" value="1"/>
</dbReference>
<dbReference type="Proteomes" id="UP000319865">
    <property type="component" value="Unassembled WGS sequence"/>
</dbReference>
<organism evidence="3 4">
    <name type="scientific">Blastococcus colisei</name>
    <dbReference type="NCBI Taxonomy" id="1564162"/>
    <lineage>
        <taxon>Bacteria</taxon>
        <taxon>Bacillati</taxon>
        <taxon>Actinomycetota</taxon>
        <taxon>Actinomycetes</taxon>
        <taxon>Geodermatophilales</taxon>
        <taxon>Geodermatophilaceae</taxon>
        <taxon>Blastococcus</taxon>
    </lineage>
</organism>
<dbReference type="AlphaFoldDB" id="A0A543P142"/>
<name>A0A543P142_9ACTN</name>
<evidence type="ECO:0000313" key="4">
    <source>
        <dbReference type="Proteomes" id="UP000319865"/>
    </source>
</evidence>
<comment type="caution">
    <text evidence="3">The sequence shown here is derived from an EMBL/GenBank/DDBJ whole genome shotgun (WGS) entry which is preliminary data.</text>
</comment>
<dbReference type="Gene3D" id="1.10.260.40">
    <property type="entry name" value="lambda repressor-like DNA-binding domains"/>
    <property type="match status" value="1"/>
</dbReference>
<dbReference type="Pfam" id="PF01381">
    <property type="entry name" value="HTH_3"/>
    <property type="match status" value="1"/>
</dbReference>
<dbReference type="SMART" id="SM00530">
    <property type="entry name" value="HTH_XRE"/>
    <property type="match status" value="1"/>
</dbReference>
<dbReference type="InterPro" id="IPR001387">
    <property type="entry name" value="Cro/C1-type_HTH"/>
</dbReference>
<feature type="region of interest" description="Disordered" evidence="1">
    <location>
        <begin position="124"/>
        <end position="185"/>
    </location>
</feature>
<dbReference type="PROSITE" id="PS50943">
    <property type="entry name" value="HTH_CROC1"/>
    <property type="match status" value="1"/>
</dbReference>
<feature type="compositionally biased region" description="Basic and acidic residues" evidence="1">
    <location>
        <begin position="124"/>
        <end position="158"/>
    </location>
</feature>
<evidence type="ECO:0000259" key="2">
    <source>
        <dbReference type="PROSITE" id="PS50943"/>
    </source>
</evidence>
<dbReference type="RefSeq" id="WP_142027723.1">
    <property type="nucleotide sequence ID" value="NZ_VFQE01000002.1"/>
</dbReference>
<dbReference type="GO" id="GO:0003677">
    <property type="term" value="F:DNA binding"/>
    <property type="evidence" value="ECO:0007669"/>
    <property type="project" value="InterPro"/>
</dbReference>
<keyword evidence="4" id="KW-1185">Reference proteome</keyword>
<dbReference type="InterPro" id="IPR010982">
    <property type="entry name" value="Lambda_DNA-bd_dom_sf"/>
</dbReference>
<proteinExistence type="predicted"/>